<evidence type="ECO:0000313" key="2">
    <source>
        <dbReference type="EMBL" id="RVW70017.1"/>
    </source>
</evidence>
<dbReference type="AlphaFoldDB" id="A0A438GCS4"/>
<dbReference type="EMBL" id="QGNW01000475">
    <property type="protein sequence ID" value="RVW70017.1"/>
    <property type="molecule type" value="Genomic_DNA"/>
</dbReference>
<gene>
    <name evidence="2" type="ORF">CK203_059057</name>
</gene>
<evidence type="ECO:0000256" key="1">
    <source>
        <dbReference type="SAM" id="MobiDB-lite"/>
    </source>
</evidence>
<dbReference type="PANTHER" id="PTHR32108">
    <property type="entry name" value="DNA-DIRECTED RNA POLYMERASE SUBUNIT ALPHA"/>
    <property type="match status" value="1"/>
</dbReference>
<organism evidence="2 3">
    <name type="scientific">Vitis vinifera</name>
    <name type="common">Grape</name>
    <dbReference type="NCBI Taxonomy" id="29760"/>
    <lineage>
        <taxon>Eukaryota</taxon>
        <taxon>Viridiplantae</taxon>
        <taxon>Streptophyta</taxon>
        <taxon>Embryophyta</taxon>
        <taxon>Tracheophyta</taxon>
        <taxon>Spermatophyta</taxon>
        <taxon>Magnoliopsida</taxon>
        <taxon>eudicotyledons</taxon>
        <taxon>Gunneridae</taxon>
        <taxon>Pentapetalae</taxon>
        <taxon>rosids</taxon>
        <taxon>Vitales</taxon>
        <taxon>Vitaceae</taxon>
        <taxon>Viteae</taxon>
        <taxon>Vitis</taxon>
    </lineage>
</organism>
<reference evidence="2 3" key="1">
    <citation type="journal article" date="2018" name="PLoS Genet.">
        <title>Population sequencing reveals clonal diversity and ancestral inbreeding in the grapevine cultivar Chardonnay.</title>
        <authorList>
            <person name="Roach M.J."/>
            <person name="Johnson D.L."/>
            <person name="Bohlmann J."/>
            <person name="van Vuuren H.J."/>
            <person name="Jones S.J."/>
            <person name="Pretorius I.S."/>
            <person name="Schmidt S.A."/>
            <person name="Borneman A.R."/>
        </authorList>
    </citation>
    <scope>NUCLEOTIDE SEQUENCE [LARGE SCALE GENOMIC DNA]</scope>
    <source>
        <strain evidence="3">cv. Chardonnay</strain>
        <tissue evidence="2">Leaf</tissue>
    </source>
</reference>
<name>A0A438GCS4_VITVI</name>
<accession>A0A438GCS4</accession>
<protein>
    <submittedName>
        <fullName evidence="2">Uncharacterized protein</fullName>
    </submittedName>
</protein>
<sequence length="549" mass="61695">MIMRSLQPRFARHLMGFPHVDFRSLVYALYGIEKGIAKGLWLESSPSNLKGNKSAIGQRSGDVSVARPRPPRCYQTVRQTSRVYYLPSPQVQYRPPVPSRPMSPTYLHLAPQPKLIEGGLLTALAPRPPPQPMPPQSRLDFHCSYQQGPGHDTDRCSTLRHAIQDLIDQGLVNLGQPSVTTNPLPAHTTHSIISPTGGIHHMDFVQNNVIHMLSWDDGLPKMIVPDDGHEIVRATSDFSIPVTFNLIPDRAPLQLIPSRPSYVGCGSTFAPFILWLKDVDVQVMTHSRRIDQAAPLVTRPFDGTNSHKKRSIDSSLESVRVETSTTSEGLIHMMTSGRATCIVFSNDDLPPEATTVALSFASSDFGPSTQTVKAYDNTQREVMGTLTIDLLIGPTIFFILFQVLRIPASYNLFLGRPWIHWAEAIPSSFHQKIRHSDDDFFLTVFTFDEVQTLEIQDFCRDFVAMSFDQHSSALVLDMMRDMSFLPGFRLGRRQHGSSEFVTTVDHDTPFDLGFVPTKADYRYMALLRKEKLRALLLHMPFDYLFAHTG</sequence>
<proteinExistence type="predicted"/>
<dbReference type="Proteomes" id="UP000288805">
    <property type="component" value="Unassembled WGS sequence"/>
</dbReference>
<dbReference type="PANTHER" id="PTHR32108:SF9">
    <property type="entry name" value="REVERSE TRANSCRIPTASE RNASE H-LIKE DOMAIN-CONTAINING PROTEIN"/>
    <property type="match status" value="1"/>
</dbReference>
<feature type="region of interest" description="Disordered" evidence="1">
    <location>
        <begin position="51"/>
        <end position="70"/>
    </location>
</feature>
<comment type="caution">
    <text evidence="2">The sequence shown here is derived from an EMBL/GenBank/DDBJ whole genome shotgun (WGS) entry which is preliminary data.</text>
</comment>
<evidence type="ECO:0000313" key="3">
    <source>
        <dbReference type="Proteomes" id="UP000288805"/>
    </source>
</evidence>